<proteinExistence type="predicted"/>
<reference evidence="4" key="1">
    <citation type="submission" date="2015-05" db="EMBL/GenBank/DDBJ databases">
        <authorList>
            <person name="Rattei Thomas"/>
        </authorList>
    </citation>
    <scope>NUCLEOTIDE SEQUENCE</scope>
    <source>
        <strain evidence="4">DC9</strain>
    </source>
</reference>
<evidence type="ECO:0000256" key="2">
    <source>
        <dbReference type="SAM" id="Phobius"/>
    </source>
</evidence>
<dbReference type="SMART" id="SM00506">
    <property type="entry name" value="A1pp"/>
    <property type="match status" value="1"/>
</dbReference>
<feature type="region of interest" description="Disordered" evidence="1">
    <location>
        <begin position="1"/>
        <end position="46"/>
    </location>
</feature>
<evidence type="ECO:0000256" key="1">
    <source>
        <dbReference type="SAM" id="MobiDB-lite"/>
    </source>
</evidence>
<gene>
    <name evidence="4" type="ORF">BN1224_DC9_AE_00260</name>
</gene>
<feature type="domain" description="Macro" evidence="3">
    <location>
        <begin position="216"/>
        <end position="377"/>
    </location>
</feature>
<evidence type="ECO:0000313" key="4">
    <source>
        <dbReference type="EMBL" id="CRI42162.1"/>
    </source>
</evidence>
<keyword evidence="2" id="KW-1133">Transmembrane helix</keyword>
<keyword evidence="2" id="KW-0472">Membrane</keyword>
<sequence>MAEISTPSLPDSSIVSQKTPPVPDPDSSPDHIPTIPTQAPFKPQRKKETPSSIVNAIAFAILAFLSCLGGVFAICLGCSLEITMPLFILTAVFIAFTLLYFIHYLEKPKIPEPLPTPLPPKLSPPPSPTLRAPTLTPEIPAPAPGIPLPPTLPKVDRTKLTCNPDIHYPSTYDPKACSSLLKQLFSLDPETRPEDRKYSNKLASILLRSKEKSGFRFHCFKGHFSHDKILNKKSGAVVISSHSSMDFSTTLGRAFAVTTCLQRSCWEKIKNNIPTPEKHLPIGSCVSGPWDVEEGAQLYTSHLIVINPPTLETLIKEKMRRAITLKDFSMKEAFTNLVLAYLQCFDICIEHNLESVQLEVFGLNNLSADQEEFTTWESCCHLALLESVRILLASKEEYALSNVSVNSISQVPLQTACRALFLN</sequence>
<feature type="transmembrane region" description="Helical" evidence="2">
    <location>
        <begin position="53"/>
        <end position="76"/>
    </location>
</feature>
<name>A0A0F7X0R0_CHLPN</name>
<organism evidence="4">
    <name type="scientific">Chlamydia pneumoniae</name>
    <name type="common">Chlamydophila pneumoniae</name>
    <dbReference type="NCBI Taxonomy" id="83558"/>
    <lineage>
        <taxon>Bacteria</taxon>
        <taxon>Pseudomonadati</taxon>
        <taxon>Chlamydiota</taxon>
        <taxon>Chlamydiia</taxon>
        <taxon>Chlamydiales</taxon>
        <taxon>Chlamydiaceae</taxon>
        <taxon>Chlamydia/Chlamydophila group</taxon>
        <taxon>Chlamydia</taxon>
    </lineage>
</organism>
<feature type="transmembrane region" description="Helical" evidence="2">
    <location>
        <begin position="82"/>
        <end position="102"/>
    </location>
</feature>
<protein>
    <recommendedName>
        <fullName evidence="3">Macro domain-containing protein</fullName>
    </recommendedName>
</protein>
<dbReference type="InterPro" id="IPR002589">
    <property type="entry name" value="Macro_dom"/>
</dbReference>
<dbReference type="EMBL" id="LN847013">
    <property type="protein sequence ID" value="CRI42162.1"/>
    <property type="molecule type" value="Genomic_DNA"/>
</dbReference>
<feature type="compositionally biased region" description="Polar residues" evidence="1">
    <location>
        <begin position="1"/>
        <end position="18"/>
    </location>
</feature>
<dbReference type="AlphaFoldDB" id="A0A0F7X0R0"/>
<evidence type="ECO:0000259" key="3">
    <source>
        <dbReference type="SMART" id="SM00506"/>
    </source>
</evidence>
<accession>A0A0F7X0R0</accession>
<keyword evidence="2" id="KW-0812">Transmembrane</keyword>